<evidence type="ECO:0000313" key="2">
    <source>
        <dbReference type="EMBL" id="AEQ53457.1"/>
    </source>
</evidence>
<reference evidence="2 3" key="1">
    <citation type="journal article" date="2012" name="J. Bacteriol.">
        <title>Complete genome sequence of Pelagibacterium halotolerans B2T.</title>
        <authorList>
            <person name="Huo Y.Y."/>
            <person name="Cheng H."/>
            <person name="Han X.F."/>
            <person name="Jiang X.W."/>
            <person name="Sun C."/>
            <person name="Zhang X.Q."/>
            <person name="Zhu X.F."/>
            <person name="Liu Y.F."/>
            <person name="Li P.F."/>
            <person name="Ni P.X."/>
            <person name="Wu M."/>
        </authorList>
    </citation>
    <scope>NUCLEOTIDE SEQUENCE [LARGE SCALE GENOMIC DNA]</scope>
    <source>
        <strain evidence="3">DSM 22347 / JCM 15775 / CGMCC 1.7692 / B2</strain>
    </source>
</reference>
<dbReference type="AlphaFoldDB" id="G4R9C3"/>
<dbReference type="HOGENOM" id="CLU_3186988_0_0_5"/>
<evidence type="ECO:0000256" key="1">
    <source>
        <dbReference type="SAM" id="MobiDB-lite"/>
    </source>
</evidence>
<gene>
    <name evidence="2" type="ordered locus">KKY_3472</name>
</gene>
<accession>G4R9C3</accession>
<feature type="compositionally biased region" description="Basic and acidic residues" evidence="1">
    <location>
        <begin position="1"/>
        <end position="12"/>
    </location>
</feature>
<evidence type="ECO:0000313" key="3">
    <source>
        <dbReference type="Proteomes" id="UP000008850"/>
    </source>
</evidence>
<feature type="region of interest" description="Disordered" evidence="1">
    <location>
        <begin position="1"/>
        <end position="24"/>
    </location>
</feature>
<dbReference type="Proteomes" id="UP000008850">
    <property type="component" value="Chromosome"/>
</dbReference>
<keyword evidence="3" id="KW-1185">Reference proteome</keyword>
<organism evidence="2 3">
    <name type="scientific">Pelagibacterium halotolerans (strain DSM 22347 / JCM 15775 / CGMCC 1.7692 / B2)</name>
    <dbReference type="NCBI Taxonomy" id="1082931"/>
    <lineage>
        <taxon>Bacteria</taxon>
        <taxon>Pseudomonadati</taxon>
        <taxon>Pseudomonadota</taxon>
        <taxon>Alphaproteobacteria</taxon>
        <taxon>Hyphomicrobiales</taxon>
        <taxon>Devosiaceae</taxon>
        <taxon>Pelagibacterium</taxon>
    </lineage>
</organism>
<proteinExistence type="predicted"/>
<dbReference type="KEGG" id="phl:KKY_3472"/>
<sequence length="46" mass="4895">MAGARTRREGMGHGKRTGTGKGKNEVGLSMIVSACQSRAWPLTFCV</sequence>
<dbReference type="STRING" id="1082931.KKY_3472"/>
<name>G4R9C3_PELHB</name>
<dbReference type="EMBL" id="CP003075">
    <property type="protein sequence ID" value="AEQ53457.1"/>
    <property type="molecule type" value="Genomic_DNA"/>
</dbReference>
<protein>
    <submittedName>
        <fullName evidence="2">Uncharacterized protein</fullName>
    </submittedName>
</protein>